<dbReference type="AlphaFoldDB" id="A0A9Q3FUP8"/>
<accession>A0A9Q3FUP8</accession>
<gene>
    <name evidence="2" type="ORF">O181_083950</name>
</gene>
<comment type="caution">
    <text evidence="2">The sequence shown here is derived from an EMBL/GenBank/DDBJ whole genome shotgun (WGS) entry which is preliminary data.</text>
</comment>
<keyword evidence="3" id="KW-1185">Reference proteome</keyword>
<evidence type="ECO:0000313" key="2">
    <source>
        <dbReference type="EMBL" id="MBW0544235.1"/>
    </source>
</evidence>
<evidence type="ECO:0000313" key="3">
    <source>
        <dbReference type="Proteomes" id="UP000765509"/>
    </source>
</evidence>
<feature type="region of interest" description="Disordered" evidence="1">
    <location>
        <begin position="1"/>
        <end position="23"/>
    </location>
</feature>
<sequence>MSGGCQSFPHSTRSVPTSFDLNSKPELIQGNISRYETFLGGSHRNISVPVQKLVQRSQGRGVGNMLKPLEGGYELPLTHQELSGSGEDNRTLRRIECIVLLRQVQKDKELAEEPNYFIYRPEERGGNDPSLVERSPSGINKLKPTPRSVQREAQRTSEEAERSQEQSRQG</sequence>
<feature type="compositionally biased region" description="Polar residues" evidence="1">
    <location>
        <begin position="1"/>
        <end position="21"/>
    </location>
</feature>
<proteinExistence type="predicted"/>
<dbReference type="EMBL" id="AVOT02049052">
    <property type="protein sequence ID" value="MBW0544235.1"/>
    <property type="molecule type" value="Genomic_DNA"/>
</dbReference>
<reference evidence="2" key="1">
    <citation type="submission" date="2021-03" db="EMBL/GenBank/DDBJ databases">
        <title>Draft genome sequence of rust myrtle Austropuccinia psidii MF-1, a brazilian biotype.</title>
        <authorList>
            <person name="Quecine M.C."/>
            <person name="Pachon D.M.R."/>
            <person name="Bonatelli M.L."/>
            <person name="Correr F.H."/>
            <person name="Franceschini L.M."/>
            <person name="Leite T.F."/>
            <person name="Margarido G.R.A."/>
            <person name="Almeida C.A."/>
            <person name="Ferrarezi J.A."/>
            <person name="Labate C.A."/>
        </authorList>
    </citation>
    <scope>NUCLEOTIDE SEQUENCE</scope>
    <source>
        <strain evidence="2">MF-1</strain>
    </source>
</reference>
<evidence type="ECO:0000256" key="1">
    <source>
        <dbReference type="SAM" id="MobiDB-lite"/>
    </source>
</evidence>
<feature type="region of interest" description="Disordered" evidence="1">
    <location>
        <begin position="120"/>
        <end position="170"/>
    </location>
</feature>
<feature type="compositionally biased region" description="Basic and acidic residues" evidence="1">
    <location>
        <begin position="149"/>
        <end position="170"/>
    </location>
</feature>
<organism evidence="2 3">
    <name type="scientific">Austropuccinia psidii MF-1</name>
    <dbReference type="NCBI Taxonomy" id="1389203"/>
    <lineage>
        <taxon>Eukaryota</taxon>
        <taxon>Fungi</taxon>
        <taxon>Dikarya</taxon>
        <taxon>Basidiomycota</taxon>
        <taxon>Pucciniomycotina</taxon>
        <taxon>Pucciniomycetes</taxon>
        <taxon>Pucciniales</taxon>
        <taxon>Sphaerophragmiaceae</taxon>
        <taxon>Austropuccinia</taxon>
    </lineage>
</organism>
<name>A0A9Q3FUP8_9BASI</name>
<protein>
    <submittedName>
        <fullName evidence="2">Uncharacterized protein</fullName>
    </submittedName>
</protein>
<dbReference type="Proteomes" id="UP000765509">
    <property type="component" value="Unassembled WGS sequence"/>
</dbReference>